<dbReference type="Proteomes" id="UP000321168">
    <property type="component" value="Unassembled WGS sequence"/>
</dbReference>
<dbReference type="InterPro" id="IPR013656">
    <property type="entry name" value="PAS_4"/>
</dbReference>
<protein>
    <submittedName>
        <fullName evidence="2">PAS domain S-box protein</fullName>
    </submittedName>
</protein>
<dbReference type="SUPFAM" id="SSF55781">
    <property type="entry name" value="GAF domain-like"/>
    <property type="match status" value="1"/>
</dbReference>
<dbReference type="InterPro" id="IPR029016">
    <property type="entry name" value="GAF-like_dom_sf"/>
</dbReference>
<evidence type="ECO:0000313" key="2">
    <source>
        <dbReference type="EMBL" id="TXC76221.1"/>
    </source>
</evidence>
<accession>A0A5C6UVH7</accession>
<dbReference type="NCBIfam" id="TIGR00229">
    <property type="entry name" value="sensory_box"/>
    <property type="match status" value="1"/>
</dbReference>
<sequence>MEEILRIQAIEEHGFDYNKPSSAFENIVNLAAEMLGFPMAVITVIETNEINIYASKGVPVKHIPREAGFCDTAIEKDSTLYIPDTLQNELASKNSLVTGPFKIRCYLGYPITISDKYRMGTLALLDQKPREVSPEQIAQFERLGAILEDYLENRRQELIQVEKTEAQLKLFRQFLDSTDDAISYVDKNWRTQYINQAGKDICRYIFGKSPDPGDYSFDYILPEDHADFKVAYKKVFEGERIIMEKTVKEKTWTLTLDPVYSGPNEIVGLVYTVSEITDRVTRLNQLNEHNKILKQIAWEQTHLVRKPVANILGLCQLLFGKLDGGKEKNIARNLKIASEELDSIIRNSIDNLESTLDVQSKMKK</sequence>
<dbReference type="OrthoDB" id="9811889at2"/>
<evidence type="ECO:0000259" key="1">
    <source>
        <dbReference type="SMART" id="SM00065"/>
    </source>
</evidence>
<keyword evidence="3" id="KW-1185">Reference proteome</keyword>
<dbReference type="Gene3D" id="3.30.450.20">
    <property type="entry name" value="PAS domain"/>
    <property type="match status" value="1"/>
</dbReference>
<feature type="domain" description="GAF" evidence="1">
    <location>
        <begin position="19"/>
        <end position="161"/>
    </location>
</feature>
<evidence type="ECO:0000313" key="3">
    <source>
        <dbReference type="Proteomes" id="UP000321168"/>
    </source>
</evidence>
<dbReference type="InterPro" id="IPR035965">
    <property type="entry name" value="PAS-like_dom_sf"/>
</dbReference>
<name>A0A5C6UVH7_9FLAO</name>
<gene>
    <name evidence="2" type="ORF">FRX97_10765</name>
</gene>
<dbReference type="InterPro" id="IPR000014">
    <property type="entry name" value="PAS"/>
</dbReference>
<dbReference type="CDD" id="cd00130">
    <property type="entry name" value="PAS"/>
    <property type="match status" value="1"/>
</dbReference>
<dbReference type="SUPFAM" id="SSF55785">
    <property type="entry name" value="PYP-like sensor domain (PAS domain)"/>
    <property type="match status" value="1"/>
</dbReference>
<dbReference type="PANTHER" id="PTHR43102:SF2">
    <property type="entry name" value="GAF DOMAIN-CONTAINING PROTEIN"/>
    <property type="match status" value="1"/>
</dbReference>
<comment type="caution">
    <text evidence="2">The sequence shown here is derived from an EMBL/GenBank/DDBJ whole genome shotgun (WGS) entry which is preliminary data.</text>
</comment>
<dbReference type="EMBL" id="VORB01000010">
    <property type="protein sequence ID" value="TXC76221.1"/>
    <property type="molecule type" value="Genomic_DNA"/>
</dbReference>
<dbReference type="PANTHER" id="PTHR43102">
    <property type="entry name" value="SLR1143 PROTEIN"/>
    <property type="match status" value="1"/>
</dbReference>
<dbReference type="Pfam" id="PF08448">
    <property type="entry name" value="PAS_4"/>
    <property type="match status" value="1"/>
</dbReference>
<reference evidence="2 3" key="1">
    <citation type="submission" date="2019-08" db="EMBL/GenBank/DDBJ databases">
        <title>Genome of Luteibaculum oceani JCM 18817.</title>
        <authorList>
            <person name="Bowman J.P."/>
        </authorList>
    </citation>
    <scope>NUCLEOTIDE SEQUENCE [LARGE SCALE GENOMIC DNA]</scope>
    <source>
        <strain evidence="2 3">JCM 18817</strain>
    </source>
</reference>
<dbReference type="RefSeq" id="WP_147015223.1">
    <property type="nucleotide sequence ID" value="NZ_VORB01000010.1"/>
</dbReference>
<dbReference type="Pfam" id="PF01590">
    <property type="entry name" value="GAF"/>
    <property type="match status" value="1"/>
</dbReference>
<dbReference type="SMART" id="SM00065">
    <property type="entry name" value="GAF"/>
    <property type="match status" value="1"/>
</dbReference>
<dbReference type="Gene3D" id="3.30.450.40">
    <property type="match status" value="1"/>
</dbReference>
<proteinExistence type="predicted"/>
<dbReference type="InterPro" id="IPR003018">
    <property type="entry name" value="GAF"/>
</dbReference>
<organism evidence="2 3">
    <name type="scientific">Luteibaculum oceani</name>
    <dbReference type="NCBI Taxonomy" id="1294296"/>
    <lineage>
        <taxon>Bacteria</taxon>
        <taxon>Pseudomonadati</taxon>
        <taxon>Bacteroidota</taxon>
        <taxon>Flavobacteriia</taxon>
        <taxon>Flavobacteriales</taxon>
        <taxon>Luteibaculaceae</taxon>
        <taxon>Luteibaculum</taxon>
    </lineage>
</organism>
<dbReference type="AlphaFoldDB" id="A0A5C6UVH7"/>